<dbReference type="InterPro" id="IPR034660">
    <property type="entry name" value="DinB/YfiT-like"/>
</dbReference>
<sequence>MRFEDHCSWIVAQTELLVADLPGTSLALPVPSCPGWTLGMLLRHIGGGHRWAADVVRTRATGFLPDGIIRDVAGDDTGAVPAGWLLDGAHELATALTEAGPDEPVWTPFELGGMPFWARRFAHETLMHRADATLAAGTPFEVATDVAVDALDEWMELDAHPIHFDLDPAKKSILGPGRTVALLDDELPRGWFVDLTGAVNTWRRGTGPAAVTVRAPLRQLLLMVYRRRTPDGLPVTGDEALLRHWLGHVAFG</sequence>
<dbReference type="PANTHER" id="PTHR40758:SF1">
    <property type="entry name" value="CONSERVED PROTEIN"/>
    <property type="match status" value="1"/>
</dbReference>
<name>A0A919UHD3_9ACTN</name>
<evidence type="ECO:0000313" key="2">
    <source>
        <dbReference type="EMBL" id="GIG50578.1"/>
    </source>
</evidence>
<dbReference type="EMBL" id="BONQ01000136">
    <property type="protein sequence ID" value="GIG50578.1"/>
    <property type="molecule type" value="Genomic_DNA"/>
</dbReference>
<proteinExistence type="predicted"/>
<accession>A0A919UHD3</accession>
<comment type="caution">
    <text evidence="2">The sequence shown here is derived from an EMBL/GenBank/DDBJ whole genome shotgun (WGS) entry which is preliminary data.</text>
</comment>
<dbReference type="SUPFAM" id="SSF109854">
    <property type="entry name" value="DinB/YfiT-like putative metalloenzymes"/>
    <property type="match status" value="1"/>
</dbReference>
<dbReference type="NCBIfam" id="TIGR03083">
    <property type="entry name" value="maleylpyruvate isomerase family mycothiol-dependent enzyme"/>
    <property type="match status" value="1"/>
</dbReference>
<feature type="domain" description="Mycothiol-dependent maleylpyruvate isomerase metal-binding" evidence="1">
    <location>
        <begin position="12"/>
        <end position="132"/>
    </location>
</feature>
<dbReference type="InterPro" id="IPR017517">
    <property type="entry name" value="Maleyloyr_isom"/>
</dbReference>
<organism evidence="2 3">
    <name type="scientific">Dactylosporangium siamense</name>
    <dbReference type="NCBI Taxonomy" id="685454"/>
    <lineage>
        <taxon>Bacteria</taxon>
        <taxon>Bacillati</taxon>
        <taxon>Actinomycetota</taxon>
        <taxon>Actinomycetes</taxon>
        <taxon>Micromonosporales</taxon>
        <taxon>Micromonosporaceae</taxon>
        <taxon>Dactylosporangium</taxon>
    </lineage>
</organism>
<dbReference type="Pfam" id="PF11716">
    <property type="entry name" value="MDMPI_N"/>
    <property type="match status" value="1"/>
</dbReference>
<dbReference type="AlphaFoldDB" id="A0A919UHD3"/>
<gene>
    <name evidence="2" type="ORF">Dsi01nite_086190</name>
</gene>
<evidence type="ECO:0000313" key="3">
    <source>
        <dbReference type="Proteomes" id="UP000660611"/>
    </source>
</evidence>
<evidence type="ECO:0000259" key="1">
    <source>
        <dbReference type="Pfam" id="PF11716"/>
    </source>
</evidence>
<dbReference type="RefSeq" id="WP_203852222.1">
    <property type="nucleotide sequence ID" value="NZ_BAAAVW010000010.1"/>
</dbReference>
<dbReference type="InterPro" id="IPR024344">
    <property type="entry name" value="MDMPI_metal-binding"/>
</dbReference>
<keyword evidence="3" id="KW-1185">Reference proteome</keyword>
<dbReference type="GO" id="GO:0005886">
    <property type="term" value="C:plasma membrane"/>
    <property type="evidence" value="ECO:0007669"/>
    <property type="project" value="TreeGrafter"/>
</dbReference>
<dbReference type="PANTHER" id="PTHR40758">
    <property type="entry name" value="CONSERVED PROTEIN"/>
    <property type="match status" value="1"/>
</dbReference>
<dbReference type="GO" id="GO:0046872">
    <property type="term" value="F:metal ion binding"/>
    <property type="evidence" value="ECO:0007669"/>
    <property type="project" value="InterPro"/>
</dbReference>
<dbReference type="Proteomes" id="UP000660611">
    <property type="component" value="Unassembled WGS sequence"/>
</dbReference>
<reference evidence="2" key="1">
    <citation type="submission" date="2021-01" db="EMBL/GenBank/DDBJ databases">
        <title>Whole genome shotgun sequence of Dactylosporangium siamense NBRC 106093.</title>
        <authorList>
            <person name="Komaki H."/>
            <person name="Tamura T."/>
        </authorList>
    </citation>
    <scope>NUCLEOTIDE SEQUENCE</scope>
    <source>
        <strain evidence="2">NBRC 106093</strain>
    </source>
</reference>
<protein>
    <recommendedName>
        <fullName evidence="1">Mycothiol-dependent maleylpyruvate isomerase metal-binding domain-containing protein</fullName>
    </recommendedName>
</protein>